<feature type="transmembrane region" description="Helical" evidence="1">
    <location>
        <begin position="99"/>
        <end position="116"/>
    </location>
</feature>
<dbReference type="Proteomes" id="UP000586042">
    <property type="component" value="Unassembled WGS sequence"/>
</dbReference>
<sequence>MRRRDRIAGAVLSLAVTVVGVLWWAVPAGYPFGARDRVTVSLSHLFEHDVGGAMTLVAGLAGLATAFASGRALRAGAIAQVVFFGVVMSDAGIMSLFGYGLAVLGPVALVGVLVMGCARRRPWAWAGLAILAGGVAASTVAGFPPWLAAGNIASSLYDYAGRVSWTLADCVACLVWVLIAVKAYRRGTPPAWARPAAVLRWGRPATIGAALCPLPYALYRLTWLTPWPTDSAMTGPHLDPGLRMQGLAIAFGALGGAVLTLGLVARWGEVFPRWTPVVHGRPVPVRLPVIAGGIVAGACCMASPGLVVNAVERDQLFLVLLWPYPLWGVLLGAGVLAYWLRRRSYAPSAAAS</sequence>
<evidence type="ECO:0000313" key="3">
    <source>
        <dbReference type="Proteomes" id="UP000586042"/>
    </source>
</evidence>
<feature type="transmembrane region" description="Helical" evidence="1">
    <location>
        <begin position="285"/>
        <end position="307"/>
    </location>
</feature>
<feature type="transmembrane region" description="Helical" evidence="1">
    <location>
        <begin position="123"/>
        <end position="143"/>
    </location>
</feature>
<reference evidence="2 3" key="1">
    <citation type="submission" date="2020-06" db="EMBL/GenBank/DDBJ databases">
        <title>Nonomuraea sp. SMC257, a novel actinomycete isolated from soil.</title>
        <authorList>
            <person name="Chanama M."/>
        </authorList>
    </citation>
    <scope>NUCLEOTIDE SEQUENCE [LARGE SCALE GENOMIC DNA]</scope>
    <source>
        <strain evidence="2 3">SMC257</strain>
    </source>
</reference>
<evidence type="ECO:0000313" key="2">
    <source>
        <dbReference type="EMBL" id="NUW38310.1"/>
    </source>
</evidence>
<name>A0A7Y6IHH0_9ACTN</name>
<keyword evidence="1" id="KW-0472">Membrane</keyword>
<feature type="transmembrane region" description="Helical" evidence="1">
    <location>
        <begin position="205"/>
        <end position="224"/>
    </location>
</feature>
<protein>
    <submittedName>
        <fullName evidence="2">Uncharacterized protein</fullName>
    </submittedName>
</protein>
<feature type="transmembrane region" description="Helical" evidence="1">
    <location>
        <begin position="244"/>
        <end position="264"/>
    </location>
</feature>
<keyword evidence="1" id="KW-0812">Transmembrane</keyword>
<proteinExistence type="predicted"/>
<dbReference type="EMBL" id="JABWGN010000030">
    <property type="protein sequence ID" value="NUW38310.1"/>
    <property type="molecule type" value="Genomic_DNA"/>
</dbReference>
<comment type="caution">
    <text evidence="2">The sequence shown here is derived from an EMBL/GenBank/DDBJ whole genome shotgun (WGS) entry which is preliminary data.</text>
</comment>
<evidence type="ECO:0000256" key="1">
    <source>
        <dbReference type="SAM" id="Phobius"/>
    </source>
</evidence>
<feature type="transmembrane region" description="Helical" evidence="1">
    <location>
        <begin position="163"/>
        <end position="184"/>
    </location>
</feature>
<gene>
    <name evidence="2" type="ORF">HTZ77_43980</name>
</gene>
<dbReference type="RefSeq" id="WP_175595751.1">
    <property type="nucleotide sequence ID" value="NZ_JABWGN010000030.1"/>
</dbReference>
<keyword evidence="3" id="KW-1185">Reference proteome</keyword>
<keyword evidence="1" id="KW-1133">Transmembrane helix</keyword>
<organism evidence="2 3">
    <name type="scientific">Nonomuraea montanisoli</name>
    <dbReference type="NCBI Taxonomy" id="2741721"/>
    <lineage>
        <taxon>Bacteria</taxon>
        <taxon>Bacillati</taxon>
        <taxon>Actinomycetota</taxon>
        <taxon>Actinomycetes</taxon>
        <taxon>Streptosporangiales</taxon>
        <taxon>Streptosporangiaceae</taxon>
        <taxon>Nonomuraea</taxon>
    </lineage>
</organism>
<dbReference type="AlphaFoldDB" id="A0A7Y6IHH0"/>
<feature type="transmembrane region" description="Helical" evidence="1">
    <location>
        <begin position="7"/>
        <end position="30"/>
    </location>
</feature>
<accession>A0A7Y6IHH0</accession>
<feature type="transmembrane region" description="Helical" evidence="1">
    <location>
        <begin position="319"/>
        <end position="340"/>
    </location>
</feature>